<evidence type="ECO:0000313" key="1">
    <source>
        <dbReference type="EMBL" id="GFN73514.1"/>
    </source>
</evidence>
<dbReference type="AlphaFoldDB" id="A0AAV3XQN3"/>
<sequence length="95" mass="10513">MGILYGRWSMWLSCLQGACRETGQHGCPVLCRSYMDTGQLGCPVFSELVKKLVNKVTFFRGACWETGQYGCPVFWGSCMGSGQQGVLFSKSLLEN</sequence>
<gene>
    <name evidence="1" type="ORF">PoB_000002000</name>
</gene>
<keyword evidence="2" id="KW-1185">Reference proteome</keyword>
<comment type="caution">
    <text evidence="1">The sequence shown here is derived from an EMBL/GenBank/DDBJ whole genome shotgun (WGS) entry which is preliminary data.</text>
</comment>
<dbReference type="EMBL" id="BLXT01000008">
    <property type="protein sequence ID" value="GFN73514.1"/>
    <property type="molecule type" value="Genomic_DNA"/>
</dbReference>
<organism evidence="1 2">
    <name type="scientific">Plakobranchus ocellatus</name>
    <dbReference type="NCBI Taxonomy" id="259542"/>
    <lineage>
        <taxon>Eukaryota</taxon>
        <taxon>Metazoa</taxon>
        <taxon>Spiralia</taxon>
        <taxon>Lophotrochozoa</taxon>
        <taxon>Mollusca</taxon>
        <taxon>Gastropoda</taxon>
        <taxon>Heterobranchia</taxon>
        <taxon>Euthyneura</taxon>
        <taxon>Panpulmonata</taxon>
        <taxon>Sacoglossa</taxon>
        <taxon>Placobranchoidea</taxon>
        <taxon>Plakobranchidae</taxon>
        <taxon>Plakobranchus</taxon>
    </lineage>
</organism>
<evidence type="ECO:0000313" key="2">
    <source>
        <dbReference type="Proteomes" id="UP000735302"/>
    </source>
</evidence>
<name>A0AAV3XQN3_9GAST</name>
<accession>A0AAV3XQN3</accession>
<reference evidence="1 2" key="1">
    <citation type="journal article" date="2021" name="Elife">
        <title>Chloroplast acquisition without the gene transfer in kleptoplastic sea slugs, Plakobranchus ocellatus.</title>
        <authorList>
            <person name="Maeda T."/>
            <person name="Takahashi S."/>
            <person name="Yoshida T."/>
            <person name="Shimamura S."/>
            <person name="Takaki Y."/>
            <person name="Nagai Y."/>
            <person name="Toyoda A."/>
            <person name="Suzuki Y."/>
            <person name="Arimoto A."/>
            <person name="Ishii H."/>
            <person name="Satoh N."/>
            <person name="Nishiyama T."/>
            <person name="Hasebe M."/>
            <person name="Maruyama T."/>
            <person name="Minagawa J."/>
            <person name="Obokata J."/>
            <person name="Shigenobu S."/>
        </authorList>
    </citation>
    <scope>NUCLEOTIDE SEQUENCE [LARGE SCALE GENOMIC DNA]</scope>
</reference>
<protein>
    <submittedName>
        <fullName evidence="1">Uncharacterized protein</fullName>
    </submittedName>
</protein>
<proteinExistence type="predicted"/>
<dbReference type="Proteomes" id="UP000735302">
    <property type="component" value="Unassembled WGS sequence"/>
</dbReference>